<dbReference type="InterPro" id="IPR024766">
    <property type="entry name" value="Znf_RING_H2"/>
</dbReference>
<evidence type="ECO:0000256" key="7">
    <source>
        <dbReference type="SAM" id="Phobius"/>
    </source>
</evidence>
<dbReference type="Proteomes" id="UP000186817">
    <property type="component" value="Unassembled WGS sequence"/>
</dbReference>
<protein>
    <submittedName>
        <fullName evidence="9">E3 ubiquitin-protein ligase AMFR</fullName>
    </submittedName>
</protein>
<dbReference type="SMART" id="SM00184">
    <property type="entry name" value="RING"/>
    <property type="match status" value="1"/>
</dbReference>
<proteinExistence type="predicted"/>
<keyword evidence="2" id="KW-0479">Metal-binding</keyword>
<keyword evidence="4" id="KW-0833">Ubl conjugation pathway</keyword>
<dbReference type="InterPro" id="IPR051826">
    <property type="entry name" value="E3_ubiquitin-ligase_domain"/>
</dbReference>
<evidence type="ECO:0000256" key="2">
    <source>
        <dbReference type="ARBA" id="ARBA00022723"/>
    </source>
</evidence>
<dbReference type="SUPFAM" id="SSF57850">
    <property type="entry name" value="RING/U-box"/>
    <property type="match status" value="1"/>
</dbReference>
<gene>
    <name evidence="9" type="primary">AMFR</name>
    <name evidence="9" type="ORF">AK812_SmicGene8609</name>
</gene>
<dbReference type="Gene3D" id="3.30.40.10">
    <property type="entry name" value="Zinc/RING finger domain, C3HC4 (zinc finger)"/>
    <property type="match status" value="1"/>
</dbReference>
<feature type="transmembrane region" description="Helical" evidence="7">
    <location>
        <begin position="104"/>
        <end position="130"/>
    </location>
</feature>
<organism evidence="9 10">
    <name type="scientific">Symbiodinium microadriaticum</name>
    <name type="common">Dinoflagellate</name>
    <name type="synonym">Zooxanthella microadriatica</name>
    <dbReference type="NCBI Taxonomy" id="2951"/>
    <lineage>
        <taxon>Eukaryota</taxon>
        <taxon>Sar</taxon>
        <taxon>Alveolata</taxon>
        <taxon>Dinophyceae</taxon>
        <taxon>Suessiales</taxon>
        <taxon>Symbiodiniaceae</taxon>
        <taxon>Symbiodinium</taxon>
    </lineage>
</organism>
<dbReference type="PANTHER" id="PTHR22765">
    <property type="entry name" value="RING FINGER AND PROTEASE ASSOCIATED DOMAIN-CONTAINING"/>
    <property type="match status" value="1"/>
</dbReference>
<comment type="caution">
    <text evidence="9">The sequence shown here is derived from an EMBL/GenBank/DDBJ whole genome shotgun (WGS) entry which is preliminary data.</text>
</comment>
<dbReference type="OrthoDB" id="21204at2759"/>
<evidence type="ECO:0000256" key="6">
    <source>
        <dbReference type="PROSITE-ProRule" id="PRU00175"/>
    </source>
</evidence>
<dbReference type="InterPro" id="IPR001841">
    <property type="entry name" value="Znf_RING"/>
</dbReference>
<evidence type="ECO:0000313" key="9">
    <source>
        <dbReference type="EMBL" id="OLQ07891.1"/>
    </source>
</evidence>
<name>A0A1Q9EKK9_SYMMI</name>
<dbReference type="InterPro" id="IPR013083">
    <property type="entry name" value="Znf_RING/FYVE/PHD"/>
</dbReference>
<evidence type="ECO:0000256" key="4">
    <source>
        <dbReference type="ARBA" id="ARBA00022786"/>
    </source>
</evidence>
<feature type="domain" description="RING-type" evidence="8">
    <location>
        <begin position="213"/>
        <end position="271"/>
    </location>
</feature>
<evidence type="ECO:0000259" key="8">
    <source>
        <dbReference type="PROSITE" id="PS50089"/>
    </source>
</evidence>
<evidence type="ECO:0000256" key="5">
    <source>
        <dbReference type="ARBA" id="ARBA00022833"/>
    </source>
</evidence>
<evidence type="ECO:0000256" key="3">
    <source>
        <dbReference type="ARBA" id="ARBA00022771"/>
    </source>
</evidence>
<keyword evidence="3 6" id="KW-0863">Zinc-finger</keyword>
<dbReference type="PROSITE" id="PS50089">
    <property type="entry name" value="ZF_RING_2"/>
    <property type="match status" value="1"/>
</dbReference>
<dbReference type="GO" id="GO:0008270">
    <property type="term" value="F:zinc ion binding"/>
    <property type="evidence" value="ECO:0007669"/>
    <property type="project" value="UniProtKB-KW"/>
</dbReference>
<dbReference type="AlphaFoldDB" id="A0A1Q9EKK9"/>
<evidence type="ECO:0000313" key="10">
    <source>
        <dbReference type="Proteomes" id="UP000186817"/>
    </source>
</evidence>
<feature type="transmembrane region" description="Helical" evidence="7">
    <location>
        <begin position="41"/>
        <end position="70"/>
    </location>
</feature>
<reference evidence="9 10" key="1">
    <citation type="submission" date="2016-02" db="EMBL/GenBank/DDBJ databases">
        <title>Genome analysis of coral dinoflagellate symbionts highlights evolutionary adaptations to a symbiotic lifestyle.</title>
        <authorList>
            <person name="Aranda M."/>
            <person name="Li Y."/>
            <person name="Liew Y.J."/>
            <person name="Baumgarten S."/>
            <person name="Simakov O."/>
            <person name="Wilson M."/>
            <person name="Piel J."/>
            <person name="Ashoor H."/>
            <person name="Bougouffa S."/>
            <person name="Bajic V.B."/>
            <person name="Ryu T."/>
            <person name="Ravasi T."/>
            <person name="Bayer T."/>
            <person name="Micklem G."/>
            <person name="Kim H."/>
            <person name="Bhak J."/>
            <person name="Lajeunesse T.C."/>
            <person name="Voolstra C.R."/>
        </authorList>
    </citation>
    <scope>NUCLEOTIDE SEQUENCE [LARGE SCALE GENOMIC DNA]</scope>
    <source>
        <strain evidence="9 10">CCMP2467</strain>
    </source>
</reference>
<keyword evidence="10" id="KW-1185">Reference proteome</keyword>
<keyword evidence="7" id="KW-0812">Transmembrane</keyword>
<keyword evidence="5" id="KW-0862">Zinc</keyword>
<dbReference type="Pfam" id="PF12678">
    <property type="entry name" value="zf-rbx1"/>
    <property type="match status" value="1"/>
</dbReference>
<feature type="transmembrane region" description="Helical" evidence="7">
    <location>
        <begin position="150"/>
        <end position="174"/>
    </location>
</feature>
<dbReference type="GO" id="GO:0061630">
    <property type="term" value="F:ubiquitin protein ligase activity"/>
    <property type="evidence" value="ECO:0007669"/>
    <property type="project" value="TreeGrafter"/>
</dbReference>
<keyword evidence="7" id="KW-0472">Membrane</keyword>
<keyword evidence="7" id="KW-1133">Transmembrane helix</keyword>
<comment type="pathway">
    <text evidence="1">Protein modification; protein ubiquitination.</text>
</comment>
<evidence type="ECO:0000256" key="1">
    <source>
        <dbReference type="ARBA" id="ARBA00004906"/>
    </source>
</evidence>
<accession>A0A1Q9EKK9</accession>
<dbReference type="GO" id="GO:0006511">
    <property type="term" value="P:ubiquitin-dependent protein catabolic process"/>
    <property type="evidence" value="ECO:0007669"/>
    <property type="project" value="TreeGrafter"/>
</dbReference>
<sequence length="429" mass="47379">MDFARTFGPSKSQPWGCRAAFWSEFRPEPGRRIIVAFIKPLLGLSVMNCTLMFSLCAAFLAACISGWLLFVMMPHYLFAIVILMTLMTCFAGLYIPYRCTRQRLWLVMPTTNLIWSTVLSIAVNAAVIAIDSTFVTEVYNMADMLDNLVRLLVAMAGLAMGVSMDFFLVHYLYAHEAPEIRRLKRKVWKMLVGGPSAQLVECDNLASSCPGGCAICLEPLSELREDLAFSPQRGSKVSQVAGLLQLPCGHAFHGECADKWMVREVSCPMCRKSFGSLRHCRRICLRPGAHFASPGGTTPSTPSVVDVTAIFTEEEGSDECPDLCESQPNPNRVNVQVLGRCLDVEDEEEAWRRKKVVSICRPAGIMLQRSCSGSSAADLDAGLESLSQVVSGVLDDPCVSQMQLTRRQKLREFLVKHGFSHALGSEGFE</sequence>
<dbReference type="PANTHER" id="PTHR22765:SF434">
    <property type="entry name" value="GB|AAD18119.1-RELATED"/>
    <property type="match status" value="1"/>
</dbReference>
<dbReference type="EMBL" id="LSRX01000129">
    <property type="protein sequence ID" value="OLQ07891.1"/>
    <property type="molecule type" value="Genomic_DNA"/>
</dbReference>
<feature type="transmembrane region" description="Helical" evidence="7">
    <location>
        <begin position="76"/>
        <end position="97"/>
    </location>
</feature>